<feature type="binding site" evidence="8">
    <location>
        <begin position="145"/>
        <end position="148"/>
    </location>
    <ligand>
        <name>substrate</name>
    </ligand>
</feature>
<feature type="domain" description="Lactate/malate dehydrogenase C-terminal" evidence="12">
    <location>
        <begin position="142"/>
        <end position="304"/>
    </location>
</feature>
<comment type="function">
    <text evidence="1">Catalyzes the reversible oxidation of malate to oxaloacetate.</text>
</comment>
<feature type="binding site" evidence="8">
    <location>
        <position position="140"/>
    </location>
    <ligand>
        <name>NAD(+)</name>
        <dbReference type="ChEBI" id="CHEBI:57540"/>
    </ligand>
</feature>
<dbReference type="GO" id="GO:0005737">
    <property type="term" value="C:cytoplasm"/>
    <property type="evidence" value="ECO:0007669"/>
    <property type="project" value="UniProtKB-SubCell"/>
</dbReference>
<evidence type="ECO:0000256" key="8">
    <source>
        <dbReference type="HAMAP-Rule" id="MF_00488"/>
    </source>
</evidence>
<evidence type="ECO:0000259" key="12">
    <source>
        <dbReference type="Pfam" id="PF02866"/>
    </source>
</evidence>
<feature type="binding site" evidence="8 10">
    <location>
        <position position="32"/>
    </location>
    <ligand>
        <name>NAD(+)</name>
        <dbReference type="ChEBI" id="CHEBI:57540"/>
    </ligand>
</feature>
<evidence type="ECO:0000256" key="2">
    <source>
        <dbReference type="ARBA" id="ARBA00004843"/>
    </source>
</evidence>
<evidence type="ECO:0000256" key="3">
    <source>
        <dbReference type="ARBA" id="ARBA00006054"/>
    </source>
</evidence>
<organism evidence="13 14">
    <name type="scientific">Pseudoduganella rivuli</name>
    <dbReference type="NCBI Taxonomy" id="2666085"/>
    <lineage>
        <taxon>Bacteria</taxon>
        <taxon>Pseudomonadati</taxon>
        <taxon>Pseudomonadota</taxon>
        <taxon>Betaproteobacteria</taxon>
        <taxon>Burkholderiales</taxon>
        <taxon>Oxalobacteraceae</taxon>
        <taxon>Telluria group</taxon>
        <taxon>Pseudoduganella</taxon>
    </lineage>
</organism>
<comment type="subunit">
    <text evidence="8">Homotetramer.</text>
</comment>
<comment type="subcellular location">
    <subcellularLocation>
        <location evidence="8">Cytoplasm</location>
    </subcellularLocation>
</comment>
<accession>A0A7X2LQL2</accession>
<feature type="binding site" evidence="10">
    <location>
        <begin position="7"/>
        <end position="12"/>
    </location>
    <ligand>
        <name>NAD(+)</name>
        <dbReference type="ChEBI" id="CHEBI:57540"/>
    </ligand>
</feature>
<dbReference type="Pfam" id="PF00056">
    <property type="entry name" value="Ldh_1_N"/>
    <property type="match status" value="1"/>
</dbReference>
<comment type="activity regulation">
    <text evidence="8">Allosterically activated by fructose 1,6-bisphosphate (FBP).</text>
</comment>
<feature type="binding site" evidence="8">
    <location>
        <begin position="115"/>
        <end position="117"/>
    </location>
    <ligand>
        <name>NAD(+)</name>
        <dbReference type="ChEBI" id="CHEBI:57540"/>
    </ligand>
</feature>
<comment type="function">
    <text evidence="8">Catalyzes the conversion of lactate to pyruvate.</text>
</comment>
<dbReference type="PROSITE" id="PS00064">
    <property type="entry name" value="L_LDH"/>
    <property type="match status" value="1"/>
</dbReference>
<keyword evidence="5 8" id="KW-0560">Oxidoreductase</keyword>
<feature type="binding site" evidence="8">
    <location>
        <position position="79"/>
    </location>
    <ligand>
        <name>substrate</name>
    </ligand>
</feature>
<evidence type="ECO:0000313" key="13">
    <source>
        <dbReference type="EMBL" id="MRV70231.1"/>
    </source>
</evidence>
<comment type="similarity">
    <text evidence="3 8">Belongs to the LDH/MDH superfamily. LDH family.</text>
</comment>
<evidence type="ECO:0000256" key="9">
    <source>
        <dbReference type="PIRSR" id="PIRSR000102-1"/>
    </source>
</evidence>
<dbReference type="PANTHER" id="PTHR43128">
    <property type="entry name" value="L-2-HYDROXYCARBOXYLATE DEHYDROGENASE (NAD(P)(+))"/>
    <property type="match status" value="1"/>
</dbReference>
<evidence type="ECO:0000313" key="14">
    <source>
        <dbReference type="Proteomes" id="UP000446768"/>
    </source>
</evidence>
<dbReference type="Pfam" id="PF02866">
    <property type="entry name" value="Ldh_1_C"/>
    <property type="match status" value="1"/>
</dbReference>
<comment type="catalytic activity">
    <reaction evidence="7 8">
        <text>(S)-lactate + NAD(+) = pyruvate + NADH + H(+)</text>
        <dbReference type="Rhea" id="RHEA:23444"/>
        <dbReference type="ChEBI" id="CHEBI:15361"/>
        <dbReference type="ChEBI" id="CHEBI:15378"/>
        <dbReference type="ChEBI" id="CHEBI:16651"/>
        <dbReference type="ChEBI" id="CHEBI:57540"/>
        <dbReference type="ChEBI" id="CHEBI:57945"/>
        <dbReference type="EC" id="1.1.1.27"/>
    </reaction>
</comment>
<feature type="binding site" evidence="10">
    <location>
        <position position="92"/>
    </location>
    <ligand>
        <name>NAD(+)</name>
        <dbReference type="ChEBI" id="CHEBI:57540"/>
    </ligand>
</feature>
<comment type="caution">
    <text evidence="8">Lacks conserved residue(s) required for the propagation of feature annotation.</text>
</comment>
<evidence type="ECO:0000259" key="11">
    <source>
        <dbReference type="Pfam" id="PF00056"/>
    </source>
</evidence>
<keyword evidence="8" id="KW-0963">Cytoplasm</keyword>
<dbReference type="InterPro" id="IPR036291">
    <property type="entry name" value="NAD(P)-bd_dom_sf"/>
</dbReference>
<dbReference type="UniPathway" id="UPA00554">
    <property type="reaction ID" value="UER00611"/>
</dbReference>
<dbReference type="EMBL" id="WKJJ01000001">
    <property type="protein sequence ID" value="MRV70231.1"/>
    <property type="molecule type" value="Genomic_DNA"/>
</dbReference>
<dbReference type="InterPro" id="IPR001236">
    <property type="entry name" value="Lactate/malate_DH_N"/>
</dbReference>
<name>A0A7X2LQL2_9BURK</name>
<dbReference type="GO" id="GO:0004459">
    <property type="term" value="F:L-lactate dehydrogenase (NAD+) activity"/>
    <property type="evidence" value="ECO:0007669"/>
    <property type="project" value="UniProtKB-UniRule"/>
</dbReference>
<feature type="active site" description="Proton acceptor" evidence="8 9">
    <location>
        <position position="172"/>
    </location>
</feature>
<dbReference type="InterPro" id="IPR018177">
    <property type="entry name" value="L-lactate_DH_AS"/>
</dbReference>
<feature type="binding site" evidence="8">
    <location>
        <position position="11"/>
    </location>
    <ligand>
        <name>NAD(+)</name>
        <dbReference type="ChEBI" id="CHEBI:57540"/>
    </ligand>
</feature>
<dbReference type="SUPFAM" id="SSF51735">
    <property type="entry name" value="NAD(P)-binding Rossmann-fold domains"/>
    <property type="match status" value="1"/>
</dbReference>
<feature type="binding site" evidence="8">
    <location>
        <begin position="117"/>
        <end position="120"/>
    </location>
    <ligand>
        <name>substrate</name>
    </ligand>
</feature>
<dbReference type="Proteomes" id="UP000446768">
    <property type="component" value="Unassembled WGS sequence"/>
</dbReference>
<comment type="pathway">
    <text evidence="2 8">Fermentation; pyruvate fermentation to lactate; (S)-lactate from pyruvate: step 1/1.</text>
</comment>
<protein>
    <recommendedName>
        <fullName evidence="4 8">L-lactate dehydrogenase</fullName>
        <shortName evidence="8">L-LDH</shortName>
        <ecNumber evidence="4 8">1.1.1.27</ecNumber>
    </recommendedName>
</protein>
<dbReference type="HAMAP" id="MF_00488">
    <property type="entry name" value="Lactate_dehydrog"/>
    <property type="match status" value="1"/>
</dbReference>
<dbReference type="InterPro" id="IPR015955">
    <property type="entry name" value="Lactate_DH/Glyco_Ohase_4_C"/>
</dbReference>
<dbReference type="RefSeq" id="WP_154370729.1">
    <property type="nucleotide sequence ID" value="NZ_WKJJ01000001.1"/>
</dbReference>
<keyword evidence="8" id="KW-0597">Phosphoprotein</keyword>
<dbReference type="AlphaFoldDB" id="A0A7X2LQL2"/>
<dbReference type="EC" id="1.1.1.27" evidence="4 8"/>
<feature type="domain" description="Lactate/malate dehydrogenase N-terminal" evidence="11">
    <location>
        <begin position="1"/>
        <end position="139"/>
    </location>
</feature>
<evidence type="ECO:0000256" key="5">
    <source>
        <dbReference type="ARBA" id="ARBA00023002"/>
    </source>
</evidence>
<dbReference type="GO" id="GO:0006096">
    <property type="term" value="P:glycolytic process"/>
    <property type="evidence" value="ECO:0007669"/>
    <property type="project" value="UniProtKB-UniRule"/>
</dbReference>
<dbReference type="InterPro" id="IPR022383">
    <property type="entry name" value="Lactate/malate_DH_C"/>
</dbReference>
<feature type="binding site" evidence="8">
    <location>
        <position position="85"/>
    </location>
    <ligand>
        <name>substrate</name>
    </ligand>
</feature>
<evidence type="ECO:0000256" key="4">
    <source>
        <dbReference type="ARBA" id="ARBA00012967"/>
    </source>
</evidence>
<feature type="binding site" evidence="8">
    <location>
        <begin position="76"/>
        <end position="77"/>
    </location>
    <ligand>
        <name>NAD(+)</name>
        <dbReference type="ChEBI" id="CHEBI:57540"/>
    </ligand>
</feature>
<gene>
    <name evidence="8" type="primary">ldh</name>
    <name evidence="13" type="ORF">GJ700_00660</name>
</gene>
<feature type="binding site" evidence="8">
    <location>
        <position position="150"/>
    </location>
    <ligand>
        <name>beta-D-fructose 1,6-bisphosphate</name>
        <dbReference type="ChEBI" id="CHEBI:32966"/>
        <note>allosteric activator</note>
    </ligand>
</feature>
<feature type="modified residue" description="Phosphotyrosine" evidence="8">
    <location>
        <position position="218"/>
    </location>
</feature>
<dbReference type="SUPFAM" id="SSF56327">
    <property type="entry name" value="LDH C-terminal domain-like"/>
    <property type="match status" value="1"/>
</dbReference>
<dbReference type="Gene3D" id="3.90.110.10">
    <property type="entry name" value="Lactate dehydrogenase/glycoside hydrolase, family 4, C-terminal"/>
    <property type="match status" value="1"/>
</dbReference>
<dbReference type="PANTHER" id="PTHR43128:SF16">
    <property type="entry name" value="L-LACTATE DEHYDROGENASE"/>
    <property type="match status" value="1"/>
</dbReference>
<sequence length="310" mass="32075">MKIGIVGAGAVGGAAAFALINQGIGSEIVLVDRNAALAEAQHLDLLHATPYCHPLQVRCGGFEDLAGCALVILAAGVSQAPGETRLQLLERNAAVFRAIVPAVVRHAPDAVLLVATNPLDVMTHVALRISGLPPARVIGTGTLLDSARFRALLAGRLGVATASVHAQVLGEHGDSEVLVWSGAQVAGMPLQRFAALQGVRLDGATMADIDTGVRRAAYRIIDGKGATCYGIGAALAMLARCVLFDEKRVLTVSTHWGDIDGVPDVTLSMPVQVGAQGATFHIPPALSDTEQQALADSARVIRATLAALDY</sequence>
<dbReference type="InterPro" id="IPR011304">
    <property type="entry name" value="L-lactate_DH"/>
</dbReference>
<keyword evidence="6 8" id="KW-0520">NAD</keyword>
<proteinExistence type="inferred from homology"/>
<feature type="binding site" evidence="8">
    <location>
        <position position="227"/>
    </location>
    <ligand>
        <name>substrate</name>
    </ligand>
</feature>
<dbReference type="Gene3D" id="3.40.50.720">
    <property type="entry name" value="NAD(P)-binding Rossmann-like Domain"/>
    <property type="match status" value="1"/>
</dbReference>
<reference evidence="13 14" key="1">
    <citation type="submission" date="2019-11" db="EMBL/GenBank/DDBJ databases">
        <title>Novel species isolated from a subtropical stream in China.</title>
        <authorList>
            <person name="Lu H."/>
        </authorList>
    </citation>
    <scope>NUCLEOTIDE SEQUENCE [LARGE SCALE GENOMIC DNA]</scope>
    <source>
        <strain evidence="13 14">FT92W</strain>
    </source>
</reference>
<evidence type="ECO:0000256" key="10">
    <source>
        <dbReference type="PIRSR" id="PIRSR000102-3"/>
    </source>
</evidence>
<evidence type="ECO:0000256" key="6">
    <source>
        <dbReference type="ARBA" id="ARBA00023027"/>
    </source>
</evidence>
<comment type="caution">
    <text evidence="13">The sequence shown here is derived from an EMBL/GenBank/DDBJ whole genome shotgun (WGS) entry which is preliminary data.</text>
</comment>
<keyword evidence="8" id="KW-0021">Allosteric enzyme</keyword>
<dbReference type="InterPro" id="IPR001557">
    <property type="entry name" value="L-lactate/malate_DH"/>
</dbReference>
<dbReference type="PIRSF" id="PIRSF000102">
    <property type="entry name" value="Lac_mal_DH"/>
    <property type="match status" value="1"/>
</dbReference>
<dbReference type="PRINTS" id="PR00086">
    <property type="entry name" value="LLDHDRGNASE"/>
</dbReference>
<evidence type="ECO:0000256" key="1">
    <source>
        <dbReference type="ARBA" id="ARBA00003966"/>
    </source>
</evidence>
<evidence type="ECO:0000256" key="7">
    <source>
        <dbReference type="ARBA" id="ARBA00049258"/>
    </source>
</evidence>
<keyword evidence="14" id="KW-1185">Reference proteome</keyword>
<feature type="binding site" evidence="8">
    <location>
        <position position="165"/>
    </location>
    <ligand>
        <name>beta-D-fructose 1,6-bisphosphate</name>
        <dbReference type="ChEBI" id="CHEBI:32966"/>
        <note>allosteric activator</note>
    </ligand>
</feature>
<dbReference type="GO" id="GO:0006089">
    <property type="term" value="P:lactate metabolic process"/>
    <property type="evidence" value="ECO:0007669"/>
    <property type="project" value="TreeGrafter"/>
</dbReference>
<dbReference type="NCBIfam" id="TIGR01771">
    <property type="entry name" value="L-LDH-NAD"/>
    <property type="match status" value="1"/>
</dbReference>